<dbReference type="Proteomes" id="UP000199144">
    <property type="component" value="Unassembled WGS sequence"/>
</dbReference>
<protein>
    <submittedName>
        <fullName evidence="2">Carbohydrate-selective porin, OprB family</fullName>
    </submittedName>
</protein>
<dbReference type="AlphaFoldDB" id="A0A1I4SIZ0"/>
<comment type="similarity">
    <text evidence="1">Belongs to the OprB family.</text>
</comment>
<evidence type="ECO:0000256" key="1">
    <source>
        <dbReference type="ARBA" id="ARBA00008769"/>
    </source>
</evidence>
<accession>A0A1I4SIZ0</accession>
<gene>
    <name evidence="2" type="ORF">SAMN04488042_11136</name>
</gene>
<evidence type="ECO:0000313" key="3">
    <source>
        <dbReference type="Proteomes" id="UP000199144"/>
    </source>
</evidence>
<dbReference type="EMBL" id="FOTQ01000011">
    <property type="protein sequence ID" value="SFM64456.1"/>
    <property type="molecule type" value="Genomic_DNA"/>
</dbReference>
<keyword evidence="3" id="KW-1185">Reference proteome</keyword>
<dbReference type="OrthoDB" id="236886at2"/>
<proteinExistence type="inferred from homology"/>
<sequence length="228" mass="25065">MLTNLYWRQRFADGRGSFVIGHIDPYDYVIVNSLASPWTAFTNLEFEQQATFAGPGQGFGAAIQWRLNSNWAILAGIANANADASDPWQATKKLLQTGKTFKHVAIGWSPDWDDRSDQLVHLTLWQVDERTDAAVPSGHGVSFAASGRFDAWRPFFRAGYADNGGTSLERAISFGTGYDARGGKDLAGIGFAWGKAPASTRDQYTVEAFYRYEGNRPVVTAIDQAAWA</sequence>
<dbReference type="STRING" id="254406.SAMN04488042_11136"/>
<reference evidence="2 3" key="1">
    <citation type="submission" date="2016-10" db="EMBL/GenBank/DDBJ databases">
        <authorList>
            <person name="de Groot N.N."/>
        </authorList>
    </citation>
    <scope>NUCLEOTIDE SEQUENCE [LARGE SCALE GENOMIC DNA]</scope>
    <source>
        <strain evidence="2 3">DSM 15283</strain>
    </source>
</reference>
<organism evidence="2 3">
    <name type="scientific">Shimia aestuarii</name>
    <dbReference type="NCBI Taxonomy" id="254406"/>
    <lineage>
        <taxon>Bacteria</taxon>
        <taxon>Pseudomonadati</taxon>
        <taxon>Pseudomonadota</taxon>
        <taxon>Alphaproteobacteria</taxon>
        <taxon>Rhodobacterales</taxon>
        <taxon>Roseobacteraceae</taxon>
    </lineage>
</organism>
<dbReference type="RefSeq" id="WP_093096290.1">
    <property type="nucleotide sequence ID" value="NZ_FOTQ01000011.1"/>
</dbReference>
<evidence type="ECO:0000313" key="2">
    <source>
        <dbReference type="EMBL" id="SFM64456.1"/>
    </source>
</evidence>
<name>A0A1I4SIZ0_9RHOB</name>
<dbReference type="Gene3D" id="2.40.160.180">
    <property type="entry name" value="Carbohydrate-selective porin OprB"/>
    <property type="match status" value="1"/>
</dbReference>
<dbReference type="InterPro" id="IPR038673">
    <property type="entry name" value="OprB_sf"/>
</dbReference>